<evidence type="ECO:0000313" key="1">
    <source>
        <dbReference type="EMBL" id="MFD0963221.1"/>
    </source>
</evidence>
<protein>
    <recommendedName>
        <fullName evidence="3">Lipocalin-like domain-containing protein</fullName>
    </recommendedName>
</protein>
<name>A0ABW3I0H1_9FLAO</name>
<evidence type="ECO:0000313" key="2">
    <source>
        <dbReference type="Proteomes" id="UP001596997"/>
    </source>
</evidence>
<reference evidence="2" key="1">
    <citation type="journal article" date="2019" name="Int. J. Syst. Evol. Microbiol.">
        <title>The Global Catalogue of Microorganisms (GCM) 10K type strain sequencing project: providing services to taxonomists for standard genome sequencing and annotation.</title>
        <authorList>
            <consortium name="The Broad Institute Genomics Platform"/>
            <consortium name="The Broad Institute Genome Sequencing Center for Infectious Disease"/>
            <person name="Wu L."/>
            <person name="Ma J."/>
        </authorList>
    </citation>
    <scope>NUCLEOTIDE SEQUENCE [LARGE SCALE GENOMIC DNA]</scope>
    <source>
        <strain evidence="2">CCUG 62114</strain>
    </source>
</reference>
<keyword evidence="2" id="KW-1185">Reference proteome</keyword>
<comment type="caution">
    <text evidence="1">The sequence shown here is derived from an EMBL/GenBank/DDBJ whole genome shotgun (WGS) entry which is preliminary data.</text>
</comment>
<proteinExistence type="predicted"/>
<evidence type="ECO:0008006" key="3">
    <source>
        <dbReference type="Google" id="ProtNLM"/>
    </source>
</evidence>
<accession>A0ABW3I0H1</accession>
<organism evidence="1 2">
    <name type="scientific">Pseudofulvibacter geojedonensis</name>
    <dbReference type="NCBI Taxonomy" id="1123758"/>
    <lineage>
        <taxon>Bacteria</taxon>
        <taxon>Pseudomonadati</taxon>
        <taxon>Bacteroidota</taxon>
        <taxon>Flavobacteriia</taxon>
        <taxon>Flavobacteriales</taxon>
        <taxon>Flavobacteriaceae</taxon>
        <taxon>Pseudofulvibacter</taxon>
    </lineage>
</organism>
<dbReference type="EMBL" id="JBHTJM010000005">
    <property type="protein sequence ID" value="MFD0963221.1"/>
    <property type="molecule type" value="Genomic_DNA"/>
</dbReference>
<gene>
    <name evidence="1" type="ORF">ACFQ1O_04275</name>
</gene>
<sequence length="164" mass="18865">MKNILGTLLFATTIMLFLFKNCSSDSESKYIQVKDWNSEASVREGMQGKWYTAQDQIASSAYYVTNGTGWERRLLIEGNTVTAWSRSNINPEWKRIGSGELRLVKHETNALSEVSANHRAIKWIFEVDYDNSGFETLTVKYEKNTGGVKSFRKGDYDIYRGWNH</sequence>
<dbReference type="RefSeq" id="WP_377713706.1">
    <property type="nucleotide sequence ID" value="NZ_JBHTJM010000005.1"/>
</dbReference>
<dbReference type="Proteomes" id="UP001596997">
    <property type="component" value="Unassembled WGS sequence"/>
</dbReference>